<accession>A0A0A9XJE1</accession>
<dbReference type="EMBL" id="GBHO01026399">
    <property type="protein sequence ID" value="JAG17205.1"/>
    <property type="molecule type" value="Transcribed_RNA"/>
</dbReference>
<dbReference type="AlphaFoldDB" id="A0A0A9XJE1"/>
<sequence length="111" mass="12327">MVEMALGIYKLALSVNAISGARHVILCACLYAVCRRERTSHVVYDFAAINNDPPQSILTHMKHICDATHTSVPVIDISCLLLRFAHQMSLGPQLHEVIICALKVLRAMEED</sequence>
<protein>
    <submittedName>
        <fullName evidence="2">Transcription factor IIIB 60 kDa subunit</fullName>
    </submittedName>
    <submittedName>
        <fullName evidence="3">Transcription factor IIIB subunit</fullName>
    </submittedName>
</protein>
<gene>
    <name evidence="2" type="primary">brf1</name>
    <name evidence="2" type="ORF">CM83_100282</name>
    <name evidence="3" type="ORF">g.1345</name>
</gene>
<evidence type="ECO:0000313" key="3">
    <source>
        <dbReference type="EMBL" id="JAQ00072.1"/>
    </source>
</evidence>
<dbReference type="GO" id="GO:0017025">
    <property type="term" value="F:TBP-class protein binding"/>
    <property type="evidence" value="ECO:0007669"/>
    <property type="project" value="InterPro"/>
</dbReference>
<dbReference type="InterPro" id="IPR036915">
    <property type="entry name" value="Cyclin-like_sf"/>
</dbReference>
<dbReference type="SUPFAM" id="SSF47954">
    <property type="entry name" value="Cyclin-like"/>
    <property type="match status" value="1"/>
</dbReference>
<dbReference type="InterPro" id="IPR013150">
    <property type="entry name" value="TFIIB_cyclin"/>
</dbReference>
<dbReference type="Gene3D" id="1.10.472.10">
    <property type="entry name" value="Cyclin-like"/>
    <property type="match status" value="1"/>
</dbReference>
<evidence type="ECO:0000313" key="2">
    <source>
        <dbReference type="EMBL" id="JAG17205.1"/>
    </source>
</evidence>
<dbReference type="EMBL" id="GDHC01018557">
    <property type="protein sequence ID" value="JAQ00072.1"/>
    <property type="molecule type" value="Transcribed_RNA"/>
</dbReference>
<name>A0A0A9XJE1_LYGHE</name>
<organism evidence="2">
    <name type="scientific">Lygus hesperus</name>
    <name type="common">Western plant bug</name>
    <dbReference type="NCBI Taxonomy" id="30085"/>
    <lineage>
        <taxon>Eukaryota</taxon>
        <taxon>Metazoa</taxon>
        <taxon>Ecdysozoa</taxon>
        <taxon>Arthropoda</taxon>
        <taxon>Hexapoda</taxon>
        <taxon>Insecta</taxon>
        <taxon>Pterygota</taxon>
        <taxon>Neoptera</taxon>
        <taxon>Paraneoptera</taxon>
        <taxon>Hemiptera</taxon>
        <taxon>Heteroptera</taxon>
        <taxon>Panheteroptera</taxon>
        <taxon>Cimicomorpha</taxon>
        <taxon>Miridae</taxon>
        <taxon>Mirini</taxon>
        <taxon>Lygus</taxon>
    </lineage>
</organism>
<proteinExistence type="predicted"/>
<evidence type="ECO:0000259" key="1">
    <source>
        <dbReference type="Pfam" id="PF00382"/>
    </source>
</evidence>
<reference evidence="2" key="1">
    <citation type="journal article" date="2014" name="PLoS ONE">
        <title>Transcriptome-Based Identification of ABC Transporters in the Western Tarnished Plant Bug Lygus hesperus.</title>
        <authorList>
            <person name="Hull J.J."/>
            <person name="Chaney K."/>
            <person name="Geib S.M."/>
            <person name="Fabrick J.A."/>
            <person name="Brent C.S."/>
            <person name="Walsh D."/>
            <person name="Lavine L.C."/>
        </authorList>
    </citation>
    <scope>NUCLEOTIDE SEQUENCE</scope>
</reference>
<reference evidence="2" key="2">
    <citation type="submission" date="2014-07" db="EMBL/GenBank/DDBJ databases">
        <authorList>
            <person name="Hull J."/>
        </authorList>
    </citation>
    <scope>NUCLEOTIDE SEQUENCE</scope>
</reference>
<feature type="domain" description="Transcription factor TFIIB cyclin-like" evidence="1">
    <location>
        <begin position="3"/>
        <end position="49"/>
    </location>
</feature>
<dbReference type="Pfam" id="PF00382">
    <property type="entry name" value="TFIIB"/>
    <property type="match status" value="1"/>
</dbReference>
<reference evidence="3" key="3">
    <citation type="journal article" date="2016" name="Gigascience">
        <title>De novo construction of an expanded transcriptome assembly for the western tarnished plant bug, Lygus hesperus.</title>
        <authorList>
            <person name="Tassone E.E."/>
            <person name="Geib S.M."/>
            <person name="Hall B."/>
            <person name="Fabrick J.A."/>
            <person name="Brent C.S."/>
            <person name="Hull J.J."/>
        </authorList>
    </citation>
    <scope>NUCLEOTIDE SEQUENCE</scope>
</reference>